<feature type="region of interest" description="Disordered" evidence="8">
    <location>
        <begin position="1"/>
        <end position="25"/>
    </location>
</feature>
<comment type="caution">
    <text evidence="10">The sequence shown here is derived from an EMBL/GenBank/DDBJ whole genome shotgun (WGS) entry which is preliminary data.</text>
</comment>
<dbReference type="Proteomes" id="UP001152649">
    <property type="component" value="Unassembled WGS sequence"/>
</dbReference>
<dbReference type="AlphaFoldDB" id="A0A9W4NNM4"/>
<keyword evidence="2" id="KW-0479">Metal-binding</keyword>
<dbReference type="InterPro" id="IPR036864">
    <property type="entry name" value="Zn2-C6_fun-type_DNA-bd_sf"/>
</dbReference>
<feature type="transmembrane region" description="Helical" evidence="9">
    <location>
        <begin position="325"/>
        <end position="346"/>
    </location>
</feature>
<dbReference type="PANTHER" id="PTHR36206:SF14">
    <property type="entry name" value="ZN(2)-C6 FUNGAL-TYPE DOMAIN-CONTAINING PROTEIN-RELATED"/>
    <property type="match status" value="1"/>
</dbReference>
<keyword evidence="3" id="KW-0862">Zinc</keyword>
<name>A0A9W4NNM4_9EURO</name>
<evidence type="ECO:0000256" key="5">
    <source>
        <dbReference type="ARBA" id="ARBA00023125"/>
    </source>
</evidence>
<dbReference type="EMBL" id="CAJVPG010000388">
    <property type="protein sequence ID" value="CAG8401465.1"/>
    <property type="molecule type" value="Genomic_DNA"/>
</dbReference>
<dbReference type="SUPFAM" id="SSF103473">
    <property type="entry name" value="MFS general substrate transporter"/>
    <property type="match status" value="1"/>
</dbReference>
<feature type="transmembrane region" description="Helical" evidence="9">
    <location>
        <begin position="283"/>
        <end position="304"/>
    </location>
</feature>
<dbReference type="InterPro" id="IPR052360">
    <property type="entry name" value="Transcr_Regulatory_Proteins"/>
</dbReference>
<evidence type="ECO:0000256" key="8">
    <source>
        <dbReference type="SAM" id="MobiDB-lite"/>
    </source>
</evidence>
<organism evidence="10 11">
    <name type="scientific">Penicillium salamii</name>
    <dbReference type="NCBI Taxonomy" id="1612424"/>
    <lineage>
        <taxon>Eukaryota</taxon>
        <taxon>Fungi</taxon>
        <taxon>Dikarya</taxon>
        <taxon>Ascomycota</taxon>
        <taxon>Pezizomycotina</taxon>
        <taxon>Eurotiomycetes</taxon>
        <taxon>Eurotiomycetidae</taxon>
        <taxon>Eurotiales</taxon>
        <taxon>Aspergillaceae</taxon>
        <taxon>Penicillium</taxon>
    </lineage>
</organism>
<feature type="transmembrane region" description="Helical" evidence="9">
    <location>
        <begin position="352"/>
        <end position="376"/>
    </location>
</feature>
<accession>A0A9W4NNM4</accession>
<feature type="transmembrane region" description="Helical" evidence="9">
    <location>
        <begin position="240"/>
        <end position="263"/>
    </location>
</feature>
<dbReference type="InterPro" id="IPR011701">
    <property type="entry name" value="MFS"/>
</dbReference>
<evidence type="ECO:0000256" key="3">
    <source>
        <dbReference type="ARBA" id="ARBA00022833"/>
    </source>
</evidence>
<evidence type="ECO:0000313" key="10">
    <source>
        <dbReference type="EMBL" id="CAG8401465.1"/>
    </source>
</evidence>
<evidence type="ECO:0000256" key="2">
    <source>
        <dbReference type="ARBA" id="ARBA00022723"/>
    </source>
</evidence>
<dbReference type="InterPro" id="IPR036259">
    <property type="entry name" value="MFS_trans_sf"/>
</dbReference>
<dbReference type="GO" id="GO:0008270">
    <property type="term" value="F:zinc ion binding"/>
    <property type="evidence" value="ECO:0007669"/>
    <property type="project" value="InterPro"/>
</dbReference>
<dbReference type="PANTHER" id="PTHR36206">
    <property type="entry name" value="ASPERCRYPTIN BIOSYNTHESIS CLUSTER-SPECIFIC TRANSCRIPTION REGULATOR ATNN-RELATED"/>
    <property type="match status" value="1"/>
</dbReference>
<evidence type="ECO:0008006" key="12">
    <source>
        <dbReference type="Google" id="ProtNLM"/>
    </source>
</evidence>
<dbReference type="GO" id="GO:0003677">
    <property type="term" value="F:DNA binding"/>
    <property type="evidence" value="ECO:0007669"/>
    <property type="project" value="UniProtKB-KW"/>
</dbReference>
<gene>
    <name evidence="10" type="ORF">PSALAMII_LOCUS7832</name>
</gene>
<dbReference type="Pfam" id="PF07690">
    <property type="entry name" value="MFS_1"/>
    <property type="match status" value="1"/>
</dbReference>
<dbReference type="OrthoDB" id="4005299at2759"/>
<evidence type="ECO:0000313" key="11">
    <source>
        <dbReference type="Proteomes" id="UP001152649"/>
    </source>
</evidence>
<comment type="subcellular location">
    <subcellularLocation>
        <location evidence="1">Membrane</location>
        <topology evidence="1">Multi-pass membrane protein</topology>
    </subcellularLocation>
</comment>
<keyword evidence="4" id="KW-0805">Transcription regulation</keyword>
<feature type="compositionally biased region" description="Polar residues" evidence="8">
    <location>
        <begin position="1"/>
        <end position="20"/>
    </location>
</feature>
<dbReference type="GO" id="GO:0016020">
    <property type="term" value="C:membrane"/>
    <property type="evidence" value="ECO:0007669"/>
    <property type="project" value="UniProtKB-SubCell"/>
</dbReference>
<dbReference type="CDD" id="cd00067">
    <property type="entry name" value="GAL4"/>
    <property type="match status" value="1"/>
</dbReference>
<keyword evidence="5" id="KW-0238">DNA-binding</keyword>
<evidence type="ECO:0000256" key="6">
    <source>
        <dbReference type="ARBA" id="ARBA00023163"/>
    </source>
</evidence>
<keyword evidence="6" id="KW-0804">Transcription</keyword>
<evidence type="ECO:0000256" key="7">
    <source>
        <dbReference type="ARBA" id="ARBA00023242"/>
    </source>
</evidence>
<reference evidence="10" key="1">
    <citation type="submission" date="2021-07" db="EMBL/GenBank/DDBJ databases">
        <authorList>
            <person name="Branca A.L. A."/>
        </authorList>
    </citation>
    <scope>NUCLEOTIDE SEQUENCE</scope>
</reference>
<evidence type="ECO:0000256" key="9">
    <source>
        <dbReference type="SAM" id="Phobius"/>
    </source>
</evidence>
<evidence type="ECO:0000256" key="4">
    <source>
        <dbReference type="ARBA" id="ARBA00023015"/>
    </source>
</evidence>
<sequence length="1031" mass="113723">MKTTTSMTDVEEGPNSQRTKITGDHGNVQLRDPVTNQLILIPPPSEDPKDPLNWSRGFRLFIAFIANTTVFLAQLISAGPSVNIMNMVHDLFNATPTHPKYPTLVAKVSYFFSGMVFLQSMSNLFYMPVIIKYGRRPVYIVSLLLFGACSLWAGLAKSYPSELAARLTLGFAGGSADSLAPLTITDIFFLHERGFIMRFSHNANHSHSTSQQISPHSLKIFNGPFTTESLWQLFWRPIPLLLLPPVLWGTLAQSVCISALVAVTTSSETAFSKSYHWTIWQCGLAYIATIIGALLSIFGSGWLSDTTADWLTRRNHGLREPEMRLPALILCSILCPLGIVLYGLGIGHGLPWIVPVLGLALLGFSAAQVASTALLYAVESHRPIAGEVVVAQMSFKGAFGFLLSFYTNPWIESAGYSTSFGIQAGIIAAVLILWVPLYIWGKTIRAWYMQLSLAQYVQWKSDREVGECSGPTNYSNTKPLRIRRVKCGEERPSCLRCTSTGRKCDFKIEPIIFVNPSLSPNTGSRERRAFAYYFEFAASSIGGGLDLDFWRTVVPQVCRHEPAVWDAIISIGALFECSQKGPNLFLRQAGLKDLDQNHQDVLAWYARSVSAIRCRIEAGNVDAFVGLISCMLFICVEALQGDTGGAMQLFAQGVRLIMALRPMIASGAISASKAELLDDTIIPIFLRLAACALAIDGLPLDVLLENRTPQLFESLRSARNAIVSLAVEIPMFEAKCIDHMLQTDSSVVPDDLLAQRNVLASKLESWYTAFAAMNMNNSNKKITSEEIGAAALFFSYHEMLYVMLGTCTSMCLTNFDAFIPNFQRIVEQSAITLRASTRPDGTQPPFTFELSVGLPLWFTSLRCRDPQIRRLSLTLLHQAPAVQGFYQCSVGTAIGERVMGLEESFEMGIHAAQPVKTLEPAKNPGLEIVAGSSAAVEIESHAGLISEEARIGPITLFRPRDGLPKGTKLEDIAEWNRDPGQAFLRFSRNERGLADDSWRTTYKYVPFDHALPDLYYVVSCVDSEKPQAMVA</sequence>
<dbReference type="SUPFAM" id="SSF57701">
    <property type="entry name" value="Zn2/Cys6 DNA-binding domain"/>
    <property type="match status" value="1"/>
</dbReference>
<proteinExistence type="predicted"/>
<evidence type="ECO:0000256" key="1">
    <source>
        <dbReference type="ARBA" id="ARBA00004141"/>
    </source>
</evidence>
<feature type="transmembrane region" description="Helical" evidence="9">
    <location>
        <begin position="388"/>
        <end position="408"/>
    </location>
</feature>
<feature type="transmembrane region" description="Helical" evidence="9">
    <location>
        <begin position="138"/>
        <end position="155"/>
    </location>
</feature>
<dbReference type="GO" id="GO:0000981">
    <property type="term" value="F:DNA-binding transcription factor activity, RNA polymerase II-specific"/>
    <property type="evidence" value="ECO:0007669"/>
    <property type="project" value="InterPro"/>
</dbReference>
<dbReference type="GO" id="GO:0022857">
    <property type="term" value="F:transmembrane transporter activity"/>
    <property type="evidence" value="ECO:0007669"/>
    <property type="project" value="InterPro"/>
</dbReference>
<keyword evidence="9" id="KW-1133">Transmembrane helix</keyword>
<keyword evidence="11" id="KW-1185">Reference proteome</keyword>
<keyword evidence="7" id="KW-0539">Nucleus</keyword>
<dbReference type="InterPro" id="IPR001138">
    <property type="entry name" value="Zn2Cys6_DnaBD"/>
</dbReference>
<keyword evidence="9" id="KW-0812">Transmembrane</keyword>
<feature type="transmembrane region" description="Helical" evidence="9">
    <location>
        <begin position="420"/>
        <end position="440"/>
    </location>
</feature>
<feature type="transmembrane region" description="Helical" evidence="9">
    <location>
        <begin position="108"/>
        <end position="126"/>
    </location>
</feature>
<feature type="transmembrane region" description="Helical" evidence="9">
    <location>
        <begin position="58"/>
        <end position="77"/>
    </location>
</feature>
<keyword evidence="9" id="KW-0472">Membrane</keyword>
<protein>
    <recommendedName>
        <fullName evidence="12">Zn(2)-C6 fungal-type domain-containing protein</fullName>
    </recommendedName>
</protein>
<dbReference type="Gene3D" id="1.20.1250.20">
    <property type="entry name" value="MFS general substrate transporter like domains"/>
    <property type="match status" value="2"/>
</dbReference>